<keyword evidence="11" id="KW-1185">Reference proteome</keyword>
<feature type="domain" description="Protein kinase" evidence="9">
    <location>
        <begin position="75"/>
        <end position="314"/>
    </location>
</feature>
<dbReference type="GO" id="GO:0004674">
    <property type="term" value="F:protein serine/threonine kinase activity"/>
    <property type="evidence" value="ECO:0007669"/>
    <property type="project" value="UniProtKB-KW"/>
</dbReference>
<dbReference type="SMART" id="SM00220">
    <property type="entry name" value="S_TKc"/>
    <property type="match status" value="1"/>
</dbReference>
<dbReference type="FunFam" id="1.10.510.10:FF:001424">
    <property type="entry name" value="Protein kinase superfamily protein"/>
    <property type="match status" value="1"/>
</dbReference>
<dbReference type="EMBL" id="JAHRHJ020003813">
    <property type="protein sequence ID" value="KAH9290310.1"/>
    <property type="molecule type" value="Genomic_DNA"/>
</dbReference>
<evidence type="ECO:0000256" key="6">
    <source>
        <dbReference type="PROSITE-ProRule" id="PRU10141"/>
    </source>
</evidence>
<dbReference type="PANTHER" id="PTHR47976">
    <property type="entry name" value="G-TYPE LECTIN S-RECEPTOR-LIKE SERINE/THREONINE-PROTEIN KINASE SD2-5"/>
    <property type="match status" value="1"/>
</dbReference>
<dbReference type="PROSITE" id="PS00108">
    <property type="entry name" value="PROTEIN_KINASE_ST"/>
    <property type="match status" value="1"/>
</dbReference>
<keyword evidence="8" id="KW-1133">Transmembrane helix</keyword>
<evidence type="ECO:0000256" key="8">
    <source>
        <dbReference type="SAM" id="Phobius"/>
    </source>
</evidence>
<dbReference type="InterPro" id="IPR000719">
    <property type="entry name" value="Prot_kinase_dom"/>
</dbReference>
<dbReference type="InterPro" id="IPR011009">
    <property type="entry name" value="Kinase-like_dom_sf"/>
</dbReference>
<dbReference type="PROSITE" id="PS00107">
    <property type="entry name" value="PROTEIN_KINASE_ATP"/>
    <property type="match status" value="1"/>
</dbReference>
<dbReference type="Pfam" id="PF00069">
    <property type="entry name" value="Pkinase"/>
    <property type="match status" value="1"/>
</dbReference>
<feature type="binding site" evidence="6">
    <location>
        <position position="103"/>
    </location>
    <ligand>
        <name>ATP</name>
        <dbReference type="ChEBI" id="CHEBI:30616"/>
    </ligand>
</feature>
<feature type="non-terminal residue" evidence="10">
    <location>
        <position position="314"/>
    </location>
</feature>
<keyword evidence="3 6" id="KW-0547">Nucleotide-binding</keyword>
<evidence type="ECO:0000256" key="4">
    <source>
        <dbReference type="ARBA" id="ARBA00022777"/>
    </source>
</evidence>
<organism evidence="10 11">
    <name type="scientific">Taxus chinensis</name>
    <name type="common">Chinese yew</name>
    <name type="synonym">Taxus wallichiana var. chinensis</name>
    <dbReference type="NCBI Taxonomy" id="29808"/>
    <lineage>
        <taxon>Eukaryota</taxon>
        <taxon>Viridiplantae</taxon>
        <taxon>Streptophyta</taxon>
        <taxon>Embryophyta</taxon>
        <taxon>Tracheophyta</taxon>
        <taxon>Spermatophyta</taxon>
        <taxon>Pinopsida</taxon>
        <taxon>Pinidae</taxon>
        <taxon>Conifers II</taxon>
        <taxon>Cupressales</taxon>
        <taxon>Taxaceae</taxon>
        <taxon>Taxus</taxon>
    </lineage>
</organism>
<protein>
    <recommendedName>
        <fullName evidence="9">Protein kinase domain-containing protein</fullName>
    </recommendedName>
</protein>
<comment type="similarity">
    <text evidence="7">Belongs to the protein kinase superfamily.</text>
</comment>
<name>A0AA38BUY3_TAXCH</name>
<evidence type="ECO:0000256" key="5">
    <source>
        <dbReference type="ARBA" id="ARBA00022840"/>
    </source>
</evidence>
<dbReference type="Gene3D" id="1.10.510.10">
    <property type="entry name" value="Transferase(Phosphotransferase) domain 1"/>
    <property type="match status" value="1"/>
</dbReference>
<keyword evidence="8" id="KW-0812">Transmembrane</keyword>
<keyword evidence="5 6" id="KW-0067">ATP-binding</keyword>
<comment type="caution">
    <text evidence="10">The sequence shown here is derived from an EMBL/GenBank/DDBJ whole genome shotgun (WGS) entry which is preliminary data.</text>
</comment>
<dbReference type="SUPFAM" id="SSF56112">
    <property type="entry name" value="Protein kinase-like (PK-like)"/>
    <property type="match status" value="1"/>
</dbReference>
<sequence length="314" mass="35848">YIKIQNTSNGSKSSVIVISVAVVGGMTLMFLLCWAWRTKSKRKKQEEKMNEDDHLDWPAGLPLRFSFLELQRATNDFSSKLGSGGFGSVYEGVLIDGTKIAVKGLDRAGQGTREFRAEVETLGNIHHLHLVKLKGFCAEKSHRMLVYEHLSNVSLDKWIFPNETRQHVLDWKTRSKVVLHIARGLTYLHEECRERIIHFDIKPQNILLDQNFNANVSDFGLAKLINREESEVITMMRETPGYMAPDLLKMHFTEKADIFSFGVMVVEIVCGKRNREDSEHGLLSVLESKAEEGRLIELVDEEMDVKEEAVKMLE</sequence>
<evidence type="ECO:0000256" key="1">
    <source>
        <dbReference type="ARBA" id="ARBA00022679"/>
    </source>
</evidence>
<evidence type="ECO:0000259" key="9">
    <source>
        <dbReference type="PROSITE" id="PS50011"/>
    </source>
</evidence>
<evidence type="ECO:0000313" key="11">
    <source>
        <dbReference type="Proteomes" id="UP000824469"/>
    </source>
</evidence>
<dbReference type="OMA" id="QVEEDNY"/>
<dbReference type="GO" id="GO:0005524">
    <property type="term" value="F:ATP binding"/>
    <property type="evidence" value="ECO:0007669"/>
    <property type="project" value="UniProtKB-UniRule"/>
</dbReference>
<dbReference type="PANTHER" id="PTHR47976:SF30">
    <property type="entry name" value="RECEPTOR-LIKE SERINE_THREONINE-PROTEIN KINASE"/>
    <property type="match status" value="1"/>
</dbReference>
<feature type="transmembrane region" description="Helical" evidence="8">
    <location>
        <begin position="15"/>
        <end position="36"/>
    </location>
</feature>
<dbReference type="InterPro" id="IPR017441">
    <property type="entry name" value="Protein_kinase_ATP_BS"/>
</dbReference>
<evidence type="ECO:0000256" key="3">
    <source>
        <dbReference type="ARBA" id="ARBA00022741"/>
    </source>
</evidence>
<keyword evidence="1" id="KW-0808">Transferase</keyword>
<keyword evidence="8" id="KW-0472">Membrane</keyword>
<dbReference type="AlphaFoldDB" id="A0AA38BUY3"/>
<evidence type="ECO:0000256" key="7">
    <source>
        <dbReference type="RuleBase" id="RU000304"/>
    </source>
</evidence>
<accession>A0AA38BUY3</accession>
<dbReference type="InterPro" id="IPR008271">
    <property type="entry name" value="Ser/Thr_kinase_AS"/>
</dbReference>
<keyword evidence="7" id="KW-0723">Serine/threonine-protein kinase</keyword>
<evidence type="ECO:0000313" key="10">
    <source>
        <dbReference type="EMBL" id="KAH9290310.1"/>
    </source>
</evidence>
<keyword evidence="4" id="KW-0418">Kinase</keyword>
<dbReference type="FunFam" id="3.30.200.20:FF:000178">
    <property type="entry name" value="serine/threonine-protein kinase PBS1-like"/>
    <property type="match status" value="1"/>
</dbReference>
<proteinExistence type="inferred from homology"/>
<reference evidence="10 11" key="1">
    <citation type="journal article" date="2021" name="Nat. Plants">
        <title>The Taxus genome provides insights into paclitaxel biosynthesis.</title>
        <authorList>
            <person name="Xiong X."/>
            <person name="Gou J."/>
            <person name="Liao Q."/>
            <person name="Li Y."/>
            <person name="Zhou Q."/>
            <person name="Bi G."/>
            <person name="Li C."/>
            <person name="Du R."/>
            <person name="Wang X."/>
            <person name="Sun T."/>
            <person name="Guo L."/>
            <person name="Liang H."/>
            <person name="Lu P."/>
            <person name="Wu Y."/>
            <person name="Zhang Z."/>
            <person name="Ro D.K."/>
            <person name="Shang Y."/>
            <person name="Huang S."/>
            <person name="Yan J."/>
        </authorList>
    </citation>
    <scope>NUCLEOTIDE SEQUENCE [LARGE SCALE GENOMIC DNA]</scope>
    <source>
        <strain evidence="10">Ta-2019</strain>
    </source>
</reference>
<dbReference type="InterPro" id="IPR051343">
    <property type="entry name" value="G-type_lectin_kinases/EP1-like"/>
</dbReference>
<dbReference type="Gene3D" id="3.30.200.20">
    <property type="entry name" value="Phosphorylase Kinase, domain 1"/>
    <property type="match status" value="1"/>
</dbReference>
<dbReference type="PROSITE" id="PS50011">
    <property type="entry name" value="PROTEIN_KINASE_DOM"/>
    <property type="match status" value="1"/>
</dbReference>
<feature type="non-terminal residue" evidence="10">
    <location>
        <position position="1"/>
    </location>
</feature>
<gene>
    <name evidence="10" type="ORF">KI387_034427</name>
</gene>
<dbReference type="Proteomes" id="UP000824469">
    <property type="component" value="Unassembled WGS sequence"/>
</dbReference>
<evidence type="ECO:0000256" key="2">
    <source>
        <dbReference type="ARBA" id="ARBA00022729"/>
    </source>
</evidence>
<keyword evidence="2" id="KW-0732">Signal</keyword>